<keyword evidence="3" id="KW-0349">Heme</keyword>
<keyword evidence="7" id="KW-0408">Iron</keyword>
<dbReference type="InterPro" id="IPR017972">
    <property type="entry name" value="Cyt_P450_CS"/>
</dbReference>
<organism evidence="10 11">
    <name type="scientific">Arabidopsis suecica</name>
    <name type="common">Swedish thale-cress</name>
    <name type="synonym">Cardaminopsis suecica</name>
    <dbReference type="NCBI Taxonomy" id="45249"/>
    <lineage>
        <taxon>Eukaryota</taxon>
        <taxon>Viridiplantae</taxon>
        <taxon>Streptophyta</taxon>
        <taxon>Embryophyta</taxon>
        <taxon>Tracheophyta</taxon>
        <taxon>Spermatophyta</taxon>
        <taxon>Magnoliopsida</taxon>
        <taxon>eudicotyledons</taxon>
        <taxon>Gunneridae</taxon>
        <taxon>Pentapetalae</taxon>
        <taxon>rosids</taxon>
        <taxon>malvids</taxon>
        <taxon>Brassicales</taxon>
        <taxon>Brassicaceae</taxon>
        <taxon>Camelineae</taxon>
        <taxon>Arabidopsis</taxon>
    </lineage>
</organism>
<dbReference type="Pfam" id="PF13456">
    <property type="entry name" value="RVT_3"/>
    <property type="match status" value="1"/>
</dbReference>
<evidence type="ECO:0000313" key="10">
    <source>
        <dbReference type="EMBL" id="KAG7547482.1"/>
    </source>
</evidence>
<name>A0A8T1YNA0_ARASU</name>
<evidence type="ECO:0000259" key="8">
    <source>
        <dbReference type="Pfam" id="PF13456"/>
    </source>
</evidence>
<dbReference type="Proteomes" id="UP000694251">
    <property type="component" value="Chromosome 12"/>
</dbReference>
<evidence type="ECO:0000256" key="3">
    <source>
        <dbReference type="ARBA" id="ARBA00022617"/>
    </source>
</evidence>
<comment type="similarity">
    <text evidence="2">Belongs to the cytochrome P450 family.</text>
</comment>
<dbReference type="PANTHER" id="PTHR24286">
    <property type="entry name" value="CYTOCHROME P450 26"/>
    <property type="match status" value="1"/>
</dbReference>
<dbReference type="InterPro" id="IPR026960">
    <property type="entry name" value="RVT-Znf"/>
</dbReference>
<feature type="domain" description="RNase H type-1" evidence="8">
    <location>
        <begin position="426"/>
        <end position="545"/>
    </location>
</feature>
<dbReference type="AlphaFoldDB" id="A0A8T1YNA0"/>
<feature type="domain" description="Reverse transcriptase zinc-binding" evidence="9">
    <location>
        <begin position="243"/>
        <end position="316"/>
    </location>
</feature>
<gene>
    <name evidence="10" type="ORF">ISN44_As12g027230</name>
</gene>
<keyword evidence="6" id="KW-0472">Membrane</keyword>
<dbReference type="GO" id="GO:0016705">
    <property type="term" value="F:oxidoreductase activity, acting on paired donors, with incorporation or reduction of molecular oxygen"/>
    <property type="evidence" value="ECO:0007669"/>
    <property type="project" value="InterPro"/>
</dbReference>
<reference evidence="10 11" key="1">
    <citation type="submission" date="2020-12" db="EMBL/GenBank/DDBJ databases">
        <title>Concerted genomic and epigenomic changes stabilize Arabidopsis allopolyploids.</title>
        <authorList>
            <person name="Chen Z."/>
        </authorList>
    </citation>
    <scope>NUCLEOTIDE SEQUENCE [LARGE SCALE GENOMIC DNA]</scope>
    <source>
        <strain evidence="10">As9502</strain>
        <tissue evidence="10">Leaf</tissue>
    </source>
</reference>
<dbReference type="Pfam" id="PF13966">
    <property type="entry name" value="zf-RVT"/>
    <property type="match status" value="1"/>
</dbReference>
<comment type="caution">
    <text evidence="10">The sequence shown here is derived from an EMBL/GenBank/DDBJ whole genome shotgun (WGS) entry which is preliminary data.</text>
</comment>
<dbReference type="GO" id="GO:0005506">
    <property type="term" value="F:iron ion binding"/>
    <property type="evidence" value="ECO:0007669"/>
    <property type="project" value="InterPro"/>
</dbReference>
<dbReference type="FunFam" id="1.10.630.10:FF:000123">
    <property type="entry name" value="Cytochrome P450, family 702, subfamily A, polypeptide 2"/>
    <property type="match status" value="1"/>
</dbReference>
<dbReference type="OrthoDB" id="1745633at2759"/>
<dbReference type="InterPro" id="IPR044730">
    <property type="entry name" value="RNase_H-like_dom_plant"/>
</dbReference>
<dbReference type="PROSITE" id="PS00086">
    <property type="entry name" value="CYTOCHROME_P450"/>
    <property type="match status" value="1"/>
</dbReference>
<keyword evidence="5" id="KW-0479">Metal-binding</keyword>
<keyword evidence="10" id="KW-0548">Nucleotidyltransferase</keyword>
<evidence type="ECO:0000256" key="7">
    <source>
        <dbReference type="ARBA" id="ARBA00023004"/>
    </source>
</evidence>
<dbReference type="GO" id="GO:0004523">
    <property type="term" value="F:RNA-DNA hybrid ribonuclease activity"/>
    <property type="evidence" value="ECO:0007669"/>
    <property type="project" value="InterPro"/>
</dbReference>
<dbReference type="EMBL" id="JAEFBJ010000012">
    <property type="protein sequence ID" value="KAG7547482.1"/>
    <property type="molecule type" value="Genomic_DNA"/>
</dbReference>
<dbReference type="InterPro" id="IPR001128">
    <property type="entry name" value="Cyt_P450"/>
</dbReference>
<dbReference type="InterPro" id="IPR002156">
    <property type="entry name" value="RNaseH_domain"/>
</dbReference>
<dbReference type="PANTHER" id="PTHR24286:SF230">
    <property type="entry name" value="CYTOCHROME P450, FAMILY 702, SUBFAMILY A, POLYPEPTIDE 5-RELATED"/>
    <property type="match status" value="1"/>
</dbReference>
<comment type="subcellular location">
    <subcellularLocation>
        <location evidence="1">Membrane</location>
        <topology evidence="1">Single-pass membrane protein</topology>
    </subcellularLocation>
</comment>
<dbReference type="GO" id="GO:0016020">
    <property type="term" value="C:membrane"/>
    <property type="evidence" value="ECO:0007669"/>
    <property type="project" value="UniProtKB-SubCell"/>
</dbReference>
<dbReference type="GO" id="GO:0016132">
    <property type="term" value="P:brassinosteroid biosynthetic process"/>
    <property type="evidence" value="ECO:0007669"/>
    <property type="project" value="TreeGrafter"/>
</dbReference>
<evidence type="ECO:0000259" key="9">
    <source>
        <dbReference type="Pfam" id="PF13966"/>
    </source>
</evidence>
<sequence>MLKSVLAAMPAYTMSCFKLPNSLYKRIQSALTRFWWDASMEKKKMCWVSWKKLTKAKGEGGLGFRDLQGFNDALLAKLSWRILTKPDCLLAKTLLGKYCHSSSFLDCKVRTATSHGWRGICVGRDLLKTQLGRVIGNGNTTRLWHDPWISLSSPQRPMGPAPEHTQDWLVSELISTESLDWDKEKVRQTFPELEQEILGLRLSSLGAADTYAWLPSKTGAYTAKSGYYEYLKAEAEPTQDQCQGENKGFNWSKEIWNIKSSPKMKFLLWKAMRGALPLGENLKARKIAIATGCPFCGEEESALHLFFKCSFANSVWKLAPFKTSIASERLSSFREGIEASKLLVCLPPTGVNAGPLLPWIIWAIWIARNQKIFQDKTAIPMETLVHAITIAKEWQQAQEPISESNHKPIKLSTRNRVEAGVVYCQTDAAWIESQRAAGFGWILSNRLESFRQEGTATSLHIRSPLMAEIVAIHLAIQNALALGITNLSIASDSKQAIEAIKSKQPSKELHGILHDILILSLNFCKISFNFIPREENQEADALAKSSLKTLWRNPKSNGKLPPGSMGFPVIGETFEFMKPHDAIQIPTFVKEKVLRHGPVFKTSLFGGKVIISTDIGLNMEIAKTNHIPGMPKSLVRLFGANNLFVNKDTHKHARSLTNQFLGSQALKLRMIQDIDFLARTHIKEGARKGCLDVKETTSKIIIECLAKKVMGEMEPEAAKELTLCWTFFPTEWFRFAWNIPGTGVYRMVKARNRMIKVLKETVLKKRASGEELGEVFKTIFGDTERGAETISLESATEYIFTLFLLANETTPMVLAATIKLISDNPKVMQELQREHEGIVRDKIEKNEKADLTWEDYKSMTFTMMVINESLRITSTVPTMLRVIGHEFKYGDYTIPAGWIFMGYPYVHFNPENYDDPLAFNPWRWEGKDLSANVSKTYLPFGSGSRLCVGAEFVKLQMAIFIHHLSRYRWSMKTETPVLRRFVLMLPRGSDVQISEDTKTG</sequence>
<dbReference type="GO" id="GO:0003676">
    <property type="term" value="F:nucleic acid binding"/>
    <property type="evidence" value="ECO:0007669"/>
    <property type="project" value="InterPro"/>
</dbReference>
<evidence type="ECO:0000313" key="11">
    <source>
        <dbReference type="Proteomes" id="UP000694251"/>
    </source>
</evidence>
<proteinExistence type="inferred from homology"/>
<dbReference type="CDD" id="cd11043">
    <property type="entry name" value="CYP90-like"/>
    <property type="match status" value="1"/>
</dbReference>
<keyword evidence="6" id="KW-1133">Transmembrane helix</keyword>
<dbReference type="Pfam" id="PF00067">
    <property type="entry name" value="p450"/>
    <property type="match status" value="1"/>
</dbReference>
<dbReference type="GO" id="GO:0016125">
    <property type="term" value="P:sterol metabolic process"/>
    <property type="evidence" value="ECO:0007669"/>
    <property type="project" value="TreeGrafter"/>
</dbReference>
<evidence type="ECO:0000256" key="1">
    <source>
        <dbReference type="ARBA" id="ARBA00004167"/>
    </source>
</evidence>
<dbReference type="CDD" id="cd06222">
    <property type="entry name" value="RNase_H_like"/>
    <property type="match status" value="1"/>
</dbReference>
<keyword evidence="4" id="KW-0812">Transmembrane</keyword>
<keyword evidence="10" id="KW-0808">Transferase</keyword>
<dbReference type="GO" id="GO:0010268">
    <property type="term" value="P:brassinosteroid homeostasis"/>
    <property type="evidence" value="ECO:0007669"/>
    <property type="project" value="TreeGrafter"/>
</dbReference>
<evidence type="ECO:0000256" key="2">
    <source>
        <dbReference type="ARBA" id="ARBA00010617"/>
    </source>
</evidence>
<dbReference type="GO" id="GO:0004497">
    <property type="term" value="F:monooxygenase activity"/>
    <property type="evidence" value="ECO:0007669"/>
    <property type="project" value="InterPro"/>
</dbReference>
<protein>
    <submittedName>
        <fullName evidence="10">Reverse transcriptase zinc-binding domain</fullName>
    </submittedName>
</protein>
<dbReference type="GO" id="GO:0003964">
    <property type="term" value="F:RNA-directed DNA polymerase activity"/>
    <property type="evidence" value="ECO:0007669"/>
    <property type="project" value="UniProtKB-KW"/>
</dbReference>
<evidence type="ECO:0000256" key="4">
    <source>
        <dbReference type="ARBA" id="ARBA00022692"/>
    </source>
</evidence>
<accession>A0A8T1YNA0</accession>
<evidence type="ECO:0000256" key="6">
    <source>
        <dbReference type="ARBA" id="ARBA00022989"/>
    </source>
</evidence>
<evidence type="ECO:0000256" key="5">
    <source>
        <dbReference type="ARBA" id="ARBA00022723"/>
    </source>
</evidence>
<dbReference type="GO" id="GO:0020037">
    <property type="term" value="F:heme binding"/>
    <property type="evidence" value="ECO:0007669"/>
    <property type="project" value="InterPro"/>
</dbReference>
<keyword evidence="10" id="KW-0695">RNA-directed DNA polymerase</keyword>
<keyword evidence="11" id="KW-1185">Reference proteome</keyword>